<evidence type="ECO:0000313" key="2">
    <source>
        <dbReference type="EMBL" id="CAG8682955.1"/>
    </source>
</evidence>
<feature type="region of interest" description="Disordered" evidence="1">
    <location>
        <begin position="23"/>
        <end position="84"/>
    </location>
</feature>
<accession>A0ABN7UWU2</accession>
<comment type="caution">
    <text evidence="2">The sequence shown here is derived from an EMBL/GenBank/DDBJ whole genome shotgun (WGS) entry which is preliminary data.</text>
</comment>
<organism evidence="2 3">
    <name type="scientific">Gigaspora margarita</name>
    <dbReference type="NCBI Taxonomy" id="4874"/>
    <lineage>
        <taxon>Eukaryota</taxon>
        <taxon>Fungi</taxon>
        <taxon>Fungi incertae sedis</taxon>
        <taxon>Mucoromycota</taxon>
        <taxon>Glomeromycotina</taxon>
        <taxon>Glomeromycetes</taxon>
        <taxon>Diversisporales</taxon>
        <taxon>Gigasporaceae</taxon>
        <taxon>Gigaspora</taxon>
    </lineage>
</organism>
<reference evidence="2 3" key="1">
    <citation type="submission" date="2021-06" db="EMBL/GenBank/DDBJ databases">
        <authorList>
            <person name="Kallberg Y."/>
            <person name="Tangrot J."/>
            <person name="Rosling A."/>
        </authorList>
    </citation>
    <scope>NUCLEOTIDE SEQUENCE [LARGE SCALE GENOMIC DNA]</scope>
    <source>
        <strain evidence="2 3">120-4 pot B 10/14</strain>
    </source>
</reference>
<evidence type="ECO:0000256" key="1">
    <source>
        <dbReference type="SAM" id="MobiDB-lite"/>
    </source>
</evidence>
<dbReference type="Proteomes" id="UP000789901">
    <property type="component" value="Unassembled WGS sequence"/>
</dbReference>
<protein>
    <submittedName>
        <fullName evidence="2">44478_t:CDS:1</fullName>
    </submittedName>
</protein>
<keyword evidence="3" id="KW-1185">Reference proteome</keyword>
<name>A0ABN7UWU2_GIGMA</name>
<feature type="compositionally biased region" description="Polar residues" evidence="1">
    <location>
        <begin position="199"/>
        <end position="217"/>
    </location>
</feature>
<dbReference type="EMBL" id="CAJVQB010006380">
    <property type="protein sequence ID" value="CAG8682955.1"/>
    <property type="molecule type" value="Genomic_DNA"/>
</dbReference>
<evidence type="ECO:0000313" key="3">
    <source>
        <dbReference type="Proteomes" id="UP000789901"/>
    </source>
</evidence>
<sequence length="217" mass="24286">MPENSPHNAEVFKNTREFIIVPKVPKKQMLKSLPPNTEEQTPENLSHNAEGVQKQTPENSSQFPSAKGQIPENSPPNAKGVQELISIKLPHSAKSAKGQNAREFTIQCQSAQEQMLENSHNAKRIHYIVPKVPKDKLMKNSLHKAEGQMPENSPHNAKGVQDIKEQTSESSPHNAKSVHAQRIHNVKDAQEQIPEDLQWQGQAPESSYNVKYAQGQF</sequence>
<feature type="compositionally biased region" description="Polar residues" evidence="1">
    <location>
        <begin position="34"/>
        <end position="64"/>
    </location>
</feature>
<feature type="region of interest" description="Disordered" evidence="1">
    <location>
        <begin position="144"/>
        <end position="217"/>
    </location>
</feature>
<proteinExistence type="predicted"/>
<gene>
    <name evidence="2" type="ORF">GMARGA_LOCUS11074</name>
</gene>